<proteinExistence type="predicted"/>
<accession>A0ABV7PPQ9</accession>
<feature type="compositionally biased region" description="Basic and acidic residues" evidence="1">
    <location>
        <begin position="123"/>
        <end position="133"/>
    </location>
</feature>
<dbReference type="Proteomes" id="UP001595665">
    <property type="component" value="Unassembled WGS sequence"/>
</dbReference>
<keyword evidence="2" id="KW-0472">Membrane</keyword>
<dbReference type="RefSeq" id="WP_379736931.1">
    <property type="nucleotide sequence ID" value="NZ_JBHRVV010000001.1"/>
</dbReference>
<evidence type="ECO:0000256" key="2">
    <source>
        <dbReference type="SAM" id="Phobius"/>
    </source>
</evidence>
<evidence type="ECO:0000313" key="4">
    <source>
        <dbReference type="Proteomes" id="UP001595665"/>
    </source>
</evidence>
<evidence type="ECO:0000256" key="1">
    <source>
        <dbReference type="SAM" id="MobiDB-lite"/>
    </source>
</evidence>
<name>A0ABV7PPQ9_9BURK</name>
<organism evidence="3 4">
    <name type="scientific">Massilia haematophila</name>
    <dbReference type="NCBI Taxonomy" id="457923"/>
    <lineage>
        <taxon>Bacteria</taxon>
        <taxon>Pseudomonadati</taxon>
        <taxon>Pseudomonadota</taxon>
        <taxon>Betaproteobacteria</taxon>
        <taxon>Burkholderiales</taxon>
        <taxon>Oxalobacteraceae</taxon>
        <taxon>Telluria group</taxon>
        <taxon>Massilia</taxon>
    </lineage>
</organism>
<feature type="compositionally biased region" description="Pro residues" evidence="1">
    <location>
        <begin position="57"/>
        <end position="80"/>
    </location>
</feature>
<sequence>MAATGVGAFDEEERRRVQRVAWGIVVSILVHGALLTAWRGGGPVVAPAPRPLEVRVQPPPAPPQPRIETPAPPVARPAPAPQKAKPKPKPPVIAVPPDTSRASEPDPFVVEQPETSPAPADPETPRFDPEAAKRTARSLANMRDPAKEGTAVGQFPEKPLETESRAARAIKAAKRRDCKDGIPGGLLAPLLLLADKKDSGCKW</sequence>
<gene>
    <name evidence="3" type="ORF">ACFOPH_18845</name>
</gene>
<feature type="transmembrane region" description="Helical" evidence="2">
    <location>
        <begin position="20"/>
        <end position="38"/>
    </location>
</feature>
<feature type="region of interest" description="Disordered" evidence="1">
    <location>
        <begin position="50"/>
        <end position="160"/>
    </location>
</feature>
<evidence type="ECO:0000313" key="3">
    <source>
        <dbReference type="EMBL" id="MFC3460296.1"/>
    </source>
</evidence>
<protein>
    <recommendedName>
        <fullName evidence="5">Energy transducer TonB</fullName>
    </recommendedName>
</protein>
<keyword evidence="2" id="KW-1133">Transmembrane helix</keyword>
<keyword evidence="2" id="KW-0812">Transmembrane</keyword>
<dbReference type="EMBL" id="JBHRVV010000001">
    <property type="protein sequence ID" value="MFC3460296.1"/>
    <property type="molecule type" value="Genomic_DNA"/>
</dbReference>
<comment type="caution">
    <text evidence="3">The sequence shown here is derived from an EMBL/GenBank/DDBJ whole genome shotgun (WGS) entry which is preliminary data.</text>
</comment>
<evidence type="ECO:0008006" key="5">
    <source>
        <dbReference type="Google" id="ProtNLM"/>
    </source>
</evidence>
<keyword evidence="4" id="KW-1185">Reference proteome</keyword>
<reference evidence="4" key="1">
    <citation type="journal article" date="2019" name="Int. J. Syst. Evol. Microbiol.">
        <title>The Global Catalogue of Microorganisms (GCM) 10K type strain sequencing project: providing services to taxonomists for standard genome sequencing and annotation.</title>
        <authorList>
            <consortium name="The Broad Institute Genomics Platform"/>
            <consortium name="The Broad Institute Genome Sequencing Center for Infectious Disease"/>
            <person name="Wu L."/>
            <person name="Ma J."/>
        </authorList>
    </citation>
    <scope>NUCLEOTIDE SEQUENCE [LARGE SCALE GENOMIC DNA]</scope>
    <source>
        <strain evidence="4">CCM 7480</strain>
    </source>
</reference>